<evidence type="ECO:0000256" key="7">
    <source>
        <dbReference type="ARBA" id="ARBA00023242"/>
    </source>
</evidence>
<feature type="DNA-binding region" description="Homeobox" evidence="8">
    <location>
        <begin position="121"/>
        <end position="180"/>
    </location>
</feature>
<name>A0A8B9B1J1_PHODC</name>
<dbReference type="AlphaFoldDB" id="A0A8B9B1J1"/>
<dbReference type="PANTHER" id="PTHR45714:SF34">
    <property type="entry name" value="HOMEOBOX-LEUCINE ZIPPER PROTEIN HAT9"/>
    <property type="match status" value="1"/>
</dbReference>
<feature type="compositionally biased region" description="Basic and acidic residues" evidence="11">
    <location>
        <begin position="64"/>
        <end position="75"/>
    </location>
</feature>
<evidence type="ECO:0000256" key="11">
    <source>
        <dbReference type="SAM" id="MobiDB-lite"/>
    </source>
</evidence>
<keyword evidence="6" id="KW-0804">Transcription</keyword>
<evidence type="ECO:0000256" key="4">
    <source>
        <dbReference type="ARBA" id="ARBA00023125"/>
    </source>
</evidence>
<keyword evidence="13" id="KW-1185">Reference proteome</keyword>
<dbReference type="InterPro" id="IPR003106">
    <property type="entry name" value="Leu_zip_homeo"/>
</dbReference>
<evidence type="ECO:0000256" key="10">
    <source>
        <dbReference type="SAM" id="Coils"/>
    </source>
</evidence>
<dbReference type="PROSITE" id="PS50071">
    <property type="entry name" value="HOMEOBOX_2"/>
    <property type="match status" value="1"/>
</dbReference>
<keyword evidence="3" id="KW-0805">Transcription regulation</keyword>
<feature type="coiled-coil region" evidence="10">
    <location>
        <begin position="171"/>
        <end position="212"/>
    </location>
</feature>
<evidence type="ECO:0000259" key="12">
    <source>
        <dbReference type="PROSITE" id="PS50071"/>
    </source>
</evidence>
<dbReference type="GO" id="GO:0000981">
    <property type="term" value="F:DNA-binding transcription factor activity, RNA polymerase II-specific"/>
    <property type="evidence" value="ECO:0007669"/>
    <property type="project" value="InterPro"/>
</dbReference>
<protein>
    <submittedName>
        <fullName evidence="14">Homeobox-leucine zipper protein HOX19-like</fullName>
    </submittedName>
</protein>
<dbReference type="Pfam" id="PF02183">
    <property type="entry name" value="HALZ"/>
    <property type="match status" value="1"/>
</dbReference>
<comment type="similarity">
    <text evidence="2">Belongs to the HD-ZIP homeobox family. Class II subfamily.</text>
</comment>
<sequence>MSQDEMCDTGLALGLGIGGRSSSSSNLHRRREPYSTFSISTPYKPSLTLGLSNDVYGATAMPKAESHKTNEESRPARPSSPHSTLSTAYPPSVKREKDAGSEEAEVVRVFSRASDEEEDASARKKLRLTREQSALLEERFTEHSTLNPKQKQALAKQLNLRPRQVEVWFQNRRARTKLKQTEVDCEILKRRYKTLTDENRRLQKELQELKALKFASPLYMQFPAATLTMCPSCERVSGASNGSKGSGTGPFMAAQPTPHFFDPFTHSAPC</sequence>
<keyword evidence="10" id="KW-0175">Coiled coil</keyword>
<dbReference type="Gene3D" id="1.10.10.60">
    <property type="entry name" value="Homeodomain-like"/>
    <property type="match status" value="1"/>
</dbReference>
<dbReference type="InterPro" id="IPR050762">
    <property type="entry name" value="HD-ZIP_Homeobox_LZ_Class_II"/>
</dbReference>
<dbReference type="PANTHER" id="PTHR45714">
    <property type="entry name" value="HOMEOBOX-LEUCINE ZIPPER PROTEIN HAT14"/>
    <property type="match status" value="1"/>
</dbReference>
<dbReference type="InterPro" id="IPR009057">
    <property type="entry name" value="Homeodomain-like_sf"/>
</dbReference>
<keyword evidence="7 8" id="KW-0539">Nucleus</keyword>
<proteinExistence type="inferred from homology"/>
<dbReference type="SMART" id="SM00340">
    <property type="entry name" value="HALZ"/>
    <property type="match status" value="1"/>
</dbReference>
<evidence type="ECO:0000256" key="9">
    <source>
        <dbReference type="RuleBase" id="RU000682"/>
    </source>
</evidence>
<feature type="region of interest" description="Disordered" evidence="11">
    <location>
        <begin position="1"/>
        <end position="103"/>
    </location>
</feature>
<dbReference type="GO" id="GO:0005634">
    <property type="term" value="C:nucleus"/>
    <property type="evidence" value="ECO:0007669"/>
    <property type="project" value="UniProtKB-SubCell"/>
</dbReference>
<dbReference type="RefSeq" id="XP_038990078.1">
    <property type="nucleotide sequence ID" value="XM_039134150.1"/>
</dbReference>
<dbReference type="Pfam" id="PF00046">
    <property type="entry name" value="Homeodomain"/>
    <property type="match status" value="1"/>
</dbReference>
<evidence type="ECO:0000313" key="14">
    <source>
        <dbReference type="RefSeq" id="XP_038990078.1"/>
    </source>
</evidence>
<dbReference type="InterPro" id="IPR001356">
    <property type="entry name" value="HD"/>
</dbReference>
<dbReference type="KEGG" id="pda:103704310"/>
<reference evidence="14" key="2">
    <citation type="submission" date="2025-08" db="UniProtKB">
        <authorList>
            <consortium name="RefSeq"/>
        </authorList>
    </citation>
    <scope>IDENTIFICATION</scope>
    <source>
        <tissue evidence="14">Young leaves</tissue>
    </source>
</reference>
<evidence type="ECO:0000256" key="5">
    <source>
        <dbReference type="ARBA" id="ARBA00023155"/>
    </source>
</evidence>
<evidence type="ECO:0000256" key="6">
    <source>
        <dbReference type="ARBA" id="ARBA00023163"/>
    </source>
</evidence>
<dbReference type="PROSITE" id="PS00027">
    <property type="entry name" value="HOMEOBOX_1"/>
    <property type="match status" value="1"/>
</dbReference>
<evidence type="ECO:0000256" key="3">
    <source>
        <dbReference type="ARBA" id="ARBA00023015"/>
    </source>
</evidence>
<evidence type="ECO:0000256" key="2">
    <source>
        <dbReference type="ARBA" id="ARBA00006074"/>
    </source>
</evidence>
<dbReference type="InterPro" id="IPR017970">
    <property type="entry name" value="Homeobox_CS"/>
</dbReference>
<keyword evidence="4 8" id="KW-0238">DNA-binding</keyword>
<dbReference type="GeneID" id="103704310"/>
<comment type="subcellular location">
    <subcellularLocation>
        <location evidence="1 8 9">Nucleus</location>
    </subcellularLocation>
</comment>
<dbReference type="SMART" id="SM00389">
    <property type="entry name" value="HOX"/>
    <property type="match status" value="1"/>
</dbReference>
<evidence type="ECO:0000313" key="13">
    <source>
        <dbReference type="Proteomes" id="UP000228380"/>
    </source>
</evidence>
<feature type="domain" description="Homeobox" evidence="12">
    <location>
        <begin position="119"/>
        <end position="179"/>
    </location>
</feature>
<dbReference type="FunFam" id="1.10.10.60:FF:000577">
    <property type="entry name" value="Homeobox-leucine zipper protein 18"/>
    <property type="match status" value="1"/>
</dbReference>
<evidence type="ECO:0000256" key="8">
    <source>
        <dbReference type="PROSITE-ProRule" id="PRU00108"/>
    </source>
</evidence>
<dbReference type="CDD" id="cd00086">
    <property type="entry name" value="homeodomain"/>
    <property type="match status" value="1"/>
</dbReference>
<dbReference type="GO" id="GO:0043565">
    <property type="term" value="F:sequence-specific DNA binding"/>
    <property type="evidence" value="ECO:0007669"/>
    <property type="project" value="InterPro"/>
</dbReference>
<organism evidence="13 14">
    <name type="scientific">Phoenix dactylifera</name>
    <name type="common">Date palm</name>
    <dbReference type="NCBI Taxonomy" id="42345"/>
    <lineage>
        <taxon>Eukaryota</taxon>
        <taxon>Viridiplantae</taxon>
        <taxon>Streptophyta</taxon>
        <taxon>Embryophyta</taxon>
        <taxon>Tracheophyta</taxon>
        <taxon>Spermatophyta</taxon>
        <taxon>Magnoliopsida</taxon>
        <taxon>Liliopsida</taxon>
        <taxon>Arecaceae</taxon>
        <taxon>Coryphoideae</taxon>
        <taxon>Phoeniceae</taxon>
        <taxon>Phoenix</taxon>
    </lineage>
</organism>
<accession>A0A8B9B1J1</accession>
<dbReference type="OrthoDB" id="6159439at2759"/>
<gene>
    <name evidence="14" type="primary">LOC103704310</name>
</gene>
<reference evidence="13" key="1">
    <citation type="journal article" date="2019" name="Nat. Commun.">
        <title>Genome-wide association mapping of date palm fruit traits.</title>
        <authorList>
            <person name="Hazzouri K.M."/>
            <person name="Gros-Balthazard M."/>
            <person name="Flowers J.M."/>
            <person name="Copetti D."/>
            <person name="Lemansour A."/>
            <person name="Lebrun M."/>
            <person name="Masmoudi K."/>
            <person name="Ferrand S."/>
            <person name="Dhar M.I."/>
            <person name="Fresquez Z.A."/>
            <person name="Rosas U."/>
            <person name="Zhang J."/>
            <person name="Talag J."/>
            <person name="Lee S."/>
            <person name="Kudrna D."/>
            <person name="Powell R.F."/>
            <person name="Leitch I.J."/>
            <person name="Krueger R.R."/>
            <person name="Wing R.A."/>
            <person name="Amiri K.M.A."/>
            <person name="Purugganan M.D."/>
        </authorList>
    </citation>
    <scope>NUCLEOTIDE SEQUENCE [LARGE SCALE GENOMIC DNA]</scope>
    <source>
        <strain evidence="13">cv. Khalas</strain>
    </source>
</reference>
<keyword evidence="5 8" id="KW-0371">Homeobox</keyword>
<dbReference type="Proteomes" id="UP000228380">
    <property type="component" value="Chromosome 15"/>
</dbReference>
<feature type="compositionally biased region" description="Polar residues" evidence="11">
    <location>
        <begin position="80"/>
        <end position="89"/>
    </location>
</feature>
<evidence type="ECO:0000256" key="1">
    <source>
        <dbReference type="ARBA" id="ARBA00004123"/>
    </source>
</evidence>
<dbReference type="SUPFAM" id="SSF46689">
    <property type="entry name" value="Homeodomain-like"/>
    <property type="match status" value="1"/>
</dbReference>